<proteinExistence type="inferred from homology"/>
<evidence type="ECO:0000259" key="12">
    <source>
        <dbReference type="PROSITE" id="PS50893"/>
    </source>
</evidence>
<feature type="region of interest" description="Disordered" evidence="10">
    <location>
        <begin position="125"/>
        <end position="149"/>
    </location>
</feature>
<name>A0A1Y1XVU5_9PLEO</name>
<dbReference type="InterPro" id="IPR003439">
    <property type="entry name" value="ABC_transporter-like_ATP-bd"/>
</dbReference>
<comment type="caution">
    <text evidence="13">The sequence shown here is derived from an EMBL/GenBank/DDBJ whole genome shotgun (WGS) entry which is preliminary data.</text>
</comment>
<keyword evidence="7 11" id="KW-1133">Transmembrane helix</keyword>
<evidence type="ECO:0000256" key="10">
    <source>
        <dbReference type="SAM" id="MobiDB-lite"/>
    </source>
</evidence>
<feature type="transmembrane region" description="Helical" evidence="11">
    <location>
        <begin position="611"/>
        <end position="634"/>
    </location>
</feature>
<evidence type="ECO:0000256" key="6">
    <source>
        <dbReference type="ARBA" id="ARBA00022840"/>
    </source>
</evidence>
<feature type="transmembrane region" description="Helical" evidence="11">
    <location>
        <begin position="528"/>
        <end position="546"/>
    </location>
</feature>
<dbReference type="AlphaFoldDB" id="A0A1Y1XVU5"/>
<dbReference type="OrthoDB" id="245989at2759"/>
<feature type="transmembrane region" description="Helical" evidence="11">
    <location>
        <begin position="496"/>
        <end position="516"/>
    </location>
</feature>
<keyword evidence="9" id="KW-0175">Coiled coil</keyword>
<dbReference type="InterPro" id="IPR003593">
    <property type="entry name" value="AAA+_ATPase"/>
</dbReference>
<evidence type="ECO:0000256" key="11">
    <source>
        <dbReference type="SAM" id="Phobius"/>
    </source>
</evidence>
<dbReference type="GO" id="GO:0140359">
    <property type="term" value="F:ABC-type transporter activity"/>
    <property type="evidence" value="ECO:0007669"/>
    <property type="project" value="InterPro"/>
</dbReference>
<evidence type="ECO:0000313" key="14">
    <source>
        <dbReference type="Proteomes" id="UP000193144"/>
    </source>
</evidence>
<comment type="similarity">
    <text evidence="2">Belongs to the ABC transporter superfamily. ABCG family. PDR (TC 3.A.1.205) subfamily.</text>
</comment>
<protein>
    <submittedName>
        <fullName evidence="13">ABC-2 type transporter-domain-containing protein</fullName>
    </submittedName>
</protein>
<dbReference type="InterPro" id="IPR043926">
    <property type="entry name" value="ABCG_dom"/>
</dbReference>
<evidence type="ECO:0000256" key="5">
    <source>
        <dbReference type="ARBA" id="ARBA00022741"/>
    </source>
</evidence>
<keyword evidence="4 11" id="KW-0812">Transmembrane</keyword>
<keyword evidence="3" id="KW-0813">Transport</keyword>
<evidence type="ECO:0000256" key="3">
    <source>
        <dbReference type="ARBA" id="ARBA00022448"/>
    </source>
</evidence>
<dbReference type="SUPFAM" id="SSF52540">
    <property type="entry name" value="P-loop containing nucleoside triphosphate hydrolases"/>
    <property type="match status" value="1"/>
</dbReference>
<feature type="coiled-coil region" evidence="9">
    <location>
        <begin position="434"/>
        <end position="461"/>
    </location>
</feature>
<evidence type="ECO:0000256" key="7">
    <source>
        <dbReference type="ARBA" id="ARBA00022989"/>
    </source>
</evidence>
<dbReference type="PROSITE" id="PS50893">
    <property type="entry name" value="ABC_TRANSPORTER_2"/>
    <property type="match status" value="1"/>
</dbReference>
<dbReference type="Gene3D" id="3.40.50.300">
    <property type="entry name" value="P-loop containing nucleotide triphosphate hydrolases"/>
    <property type="match status" value="1"/>
</dbReference>
<dbReference type="GO" id="GO:0005524">
    <property type="term" value="F:ATP binding"/>
    <property type="evidence" value="ECO:0007669"/>
    <property type="project" value="UniProtKB-KW"/>
</dbReference>
<dbReference type="Proteomes" id="UP000193144">
    <property type="component" value="Unassembled WGS sequence"/>
</dbReference>
<dbReference type="Pfam" id="PF19055">
    <property type="entry name" value="ABC2_membrane_7"/>
    <property type="match status" value="1"/>
</dbReference>
<evidence type="ECO:0000313" key="13">
    <source>
        <dbReference type="EMBL" id="ORX89414.1"/>
    </source>
</evidence>
<organism evidence="13 14">
    <name type="scientific">Clohesyomyces aquaticus</name>
    <dbReference type="NCBI Taxonomy" id="1231657"/>
    <lineage>
        <taxon>Eukaryota</taxon>
        <taxon>Fungi</taxon>
        <taxon>Dikarya</taxon>
        <taxon>Ascomycota</taxon>
        <taxon>Pezizomycotina</taxon>
        <taxon>Dothideomycetes</taxon>
        <taxon>Pleosporomycetidae</taxon>
        <taxon>Pleosporales</taxon>
        <taxon>Lindgomycetaceae</taxon>
        <taxon>Clohesyomyces</taxon>
    </lineage>
</organism>
<keyword evidence="14" id="KW-1185">Reference proteome</keyword>
<dbReference type="STRING" id="1231657.A0A1Y1XVU5"/>
<dbReference type="FunFam" id="3.40.50.300:FF:000054">
    <property type="entry name" value="ABC multidrug transporter atrF"/>
    <property type="match status" value="1"/>
</dbReference>
<evidence type="ECO:0000256" key="9">
    <source>
        <dbReference type="SAM" id="Coils"/>
    </source>
</evidence>
<dbReference type="EMBL" id="MCFA01000640">
    <property type="protein sequence ID" value="ORX89414.1"/>
    <property type="molecule type" value="Genomic_DNA"/>
</dbReference>
<dbReference type="SMART" id="SM00382">
    <property type="entry name" value="AAA"/>
    <property type="match status" value="1"/>
</dbReference>
<feature type="transmembrane region" description="Helical" evidence="11">
    <location>
        <begin position="77"/>
        <end position="98"/>
    </location>
</feature>
<gene>
    <name evidence="13" type="ORF">BCR34DRAFT_502402</name>
</gene>
<evidence type="ECO:0000256" key="4">
    <source>
        <dbReference type="ARBA" id="ARBA00022692"/>
    </source>
</evidence>
<dbReference type="InterPro" id="IPR027417">
    <property type="entry name" value="P-loop_NTPase"/>
</dbReference>
<dbReference type="PANTHER" id="PTHR19241">
    <property type="entry name" value="ATP-BINDING CASSETTE TRANSPORTER"/>
    <property type="match status" value="1"/>
</dbReference>
<accession>A0A1Y1XVU5</accession>
<keyword evidence="6" id="KW-0067">ATP-binding</keyword>
<dbReference type="Pfam" id="PF00005">
    <property type="entry name" value="ABC_tran"/>
    <property type="match status" value="1"/>
</dbReference>
<dbReference type="InterPro" id="IPR013525">
    <property type="entry name" value="ABC2_TM"/>
</dbReference>
<feature type="transmembrane region" description="Helical" evidence="11">
    <location>
        <begin position="762"/>
        <end position="783"/>
    </location>
</feature>
<reference evidence="13 14" key="1">
    <citation type="submission" date="2016-07" db="EMBL/GenBank/DDBJ databases">
        <title>Pervasive Adenine N6-methylation of Active Genes in Fungi.</title>
        <authorList>
            <consortium name="DOE Joint Genome Institute"/>
            <person name="Mondo S.J."/>
            <person name="Dannebaum R.O."/>
            <person name="Kuo R.C."/>
            <person name="Labutti K."/>
            <person name="Haridas S."/>
            <person name="Kuo A."/>
            <person name="Salamov A."/>
            <person name="Ahrendt S.R."/>
            <person name="Lipzen A."/>
            <person name="Sullivan W."/>
            <person name="Andreopoulos W.B."/>
            <person name="Clum A."/>
            <person name="Lindquist E."/>
            <person name="Daum C."/>
            <person name="Ramamoorthy G.K."/>
            <person name="Gryganskyi A."/>
            <person name="Culley D."/>
            <person name="Magnuson J.K."/>
            <person name="James T.Y."/>
            <person name="O'Malley M.A."/>
            <person name="Stajich J.E."/>
            <person name="Spatafora J.W."/>
            <person name="Visel A."/>
            <person name="Grigoriev I.V."/>
        </authorList>
    </citation>
    <scope>NUCLEOTIDE SEQUENCE [LARGE SCALE GENOMIC DNA]</scope>
    <source>
        <strain evidence="13 14">CBS 115471</strain>
    </source>
</reference>
<dbReference type="GO" id="GO:0016887">
    <property type="term" value="F:ATP hydrolysis activity"/>
    <property type="evidence" value="ECO:0007669"/>
    <property type="project" value="InterPro"/>
</dbReference>
<evidence type="ECO:0000256" key="2">
    <source>
        <dbReference type="ARBA" id="ARBA00006012"/>
    </source>
</evidence>
<evidence type="ECO:0000256" key="1">
    <source>
        <dbReference type="ARBA" id="ARBA00004141"/>
    </source>
</evidence>
<keyword evidence="8 11" id="KW-0472">Membrane</keyword>
<sequence>MVLPRRINPVFYSFEILVANEFHGVNFPCDQFVPSGPGYNTNGNSFICNTVGAVAGQTFVSGDAYIEQAYQYSWSHVWRNFGILIAFLIFFMVLYFIAVEVNSSTTNTAEQLVFQRGHVPAYMLNNGKEPSDEEKGGAADAGQESGAGDVSAIEEQKGIFTWRDVVYDIEIKGEPRRLLDHVSGFVKPGTMTALMGVSGAGKTTLLDALAQRTTMGVITGDMLVNGNPLDAAFQRSTGYVQQQDLHLETATVRESLRFSAMLRQPKTVSKEEKYAYVEEVIKMLSMADFANAVVGVPGEGLNVEQRKLLTIGVELAAKPKLLLFLDEPTSGLDSQSSWSIISFLKKLSNAGQAILCTIHQPSAILFQEFDRLLFLARGGKTVYFGEIGENSQELLYYFENNGARQCGEDENPAEYMLEIVNAGKNEQGREWFDVWNESDNAQEVQRQIDALHEEKKRERLNIAKESGGGTYAMPLTTQIWECTYRAFQQYWRMPSYVMAKFGLCAIAGLFIGFSFYKANTTQAGMSTILFSAFMMTTIFSSLVQQIHPLFVSQRSLYEVRERPSKAYSWVAFMFANIIVEIPYSIFAAVLAFACFYYPVVGTSQSSERQGLILLYMIELLVFASTFAAMTIAALPNAETASGLVSLLMLMSILFNGVLQAPTGLPGFWIFMYRVSPFTYWIGGIVSTMLAGRPVECSANELSIFNPPSGETCGAYLQNYISAAGGALQNPGATADCMYCPLTVADQFLAGSWIYYSERWRNFGIMFAFIGFNVFMAILTYWLFRVANLSSLKNLFHKTKTGSKATDTAKEGAKKVTA</sequence>
<feature type="transmembrane region" description="Helical" evidence="11">
    <location>
        <begin position="566"/>
        <end position="599"/>
    </location>
</feature>
<evidence type="ECO:0000256" key="8">
    <source>
        <dbReference type="ARBA" id="ARBA00023136"/>
    </source>
</evidence>
<dbReference type="GO" id="GO:0016020">
    <property type="term" value="C:membrane"/>
    <property type="evidence" value="ECO:0007669"/>
    <property type="project" value="UniProtKB-SubCell"/>
</dbReference>
<dbReference type="Pfam" id="PF01061">
    <property type="entry name" value="ABC2_membrane"/>
    <property type="match status" value="1"/>
</dbReference>
<dbReference type="Pfam" id="PF06422">
    <property type="entry name" value="PDR_CDR"/>
    <property type="match status" value="2"/>
</dbReference>
<dbReference type="InterPro" id="IPR010929">
    <property type="entry name" value="PDR_CDR_ABC"/>
</dbReference>
<comment type="subcellular location">
    <subcellularLocation>
        <location evidence="1">Membrane</location>
        <topology evidence="1">Multi-pass membrane protein</topology>
    </subcellularLocation>
</comment>
<feature type="domain" description="ABC transporter" evidence="12">
    <location>
        <begin position="160"/>
        <end position="403"/>
    </location>
</feature>
<keyword evidence="5" id="KW-0547">Nucleotide-binding</keyword>
<dbReference type="InterPro" id="IPR034003">
    <property type="entry name" value="ABCG_PDR_2"/>
</dbReference>
<dbReference type="CDD" id="cd03232">
    <property type="entry name" value="ABCG_PDR_domain2"/>
    <property type="match status" value="1"/>
</dbReference>